<proteinExistence type="predicted"/>
<reference evidence="2" key="1">
    <citation type="submission" date="2021-10" db="EMBL/GenBank/DDBJ databases">
        <authorList>
            <person name="Lyu M."/>
            <person name="Wang X."/>
            <person name="Meng X."/>
            <person name="Xu K."/>
        </authorList>
    </citation>
    <scope>NUCLEOTIDE SEQUENCE</scope>
    <source>
        <strain evidence="2">A6</strain>
    </source>
</reference>
<feature type="signal peptide" evidence="1">
    <location>
        <begin position="1"/>
        <end position="21"/>
    </location>
</feature>
<feature type="chain" id="PRO_5046466102" evidence="1">
    <location>
        <begin position="22"/>
        <end position="156"/>
    </location>
</feature>
<dbReference type="Proteomes" id="UP001165293">
    <property type="component" value="Unassembled WGS sequence"/>
</dbReference>
<dbReference type="RefSeq" id="WP_230527141.1">
    <property type="nucleotide sequence ID" value="NZ_JAJGAK010000002.1"/>
</dbReference>
<name>A0ABS8JIU6_9GAMM</name>
<keyword evidence="1" id="KW-0732">Signal</keyword>
<evidence type="ECO:0000313" key="2">
    <source>
        <dbReference type="EMBL" id="MCC8363524.1"/>
    </source>
</evidence>
<dbReference type="PROSITE" id="PS51257">
    <property type="entry name" value="PROKAR_LIPOPROTEIN"/>
    <property type="match status" value="1"/>
</dbReference>
<dbReference type="EMBL" id="JAJGAK010000002">
    <property type="protein sequence ID" value="MCC8363524.1"/>
    <property type="molecule type" value="Genomic_DNA"/>
</dbReference>
<sequence>MRTTLSTLSLAASITTLLALSACKREEAAPVAPAAATLAPAATIAAPAVAATAADPVGVSDAAAPGEHTTFDAKAFAGTFSDDNMTVAFAADGTYSLSSHAANNSTGTWTLEPDGHSLRLDPDAKDEADRVYTLVDNDALQAANGTQVLRRAGGPR</sequence>
<keyword evidence="3" id="KW-1185">Reference proteome</keyword>
<comment type="caution">
    <text evidence="2">The sequence shown here is derived from an EMBL/GenBank/DDBJ whole genome shotgun (WGS) entry which is preliminary data.</text>
</comment>
<evidence type="ECO:0000256" key="1">
    <source>
        <dbReference type="SAM" id="SignalP"/>
    </source>
</evidence>
<gene>
    <name evidence="2" type="ORF">LK996_10615</name>
</gene>
<evidence type="ECO:0000313" key="3">
    <source>
        <dbReference type="Proteomes" id="UP001165293"/>
    </source>
</evidence>
<protein>
    <submittedName>
        <fullName evidence="2">Uncharacterized protein</fullName>
    </submittedName>
</protein>
<accession>A0ABS8JIU6</accession>
<organism evidence="2 3">
    <name type="scientific">Noviluteimonas lactosilytica</name>
    <dbReference type="NCBI Taxonomy" id="2888523"/>
    <lineage>
        <taxon>Bacteria</taxon>
        <taxon>Pseudomonadati</taxon>
        <taxon>Pseudomonadota</taxon>
        <taxon>Gammaproteobacteria</taxon>
        <taxon>Lysobacterales</taxon>
        <taxon>Lysobacteraceae</taxon>
        <taxon>Noviluteimonas</taxon>
    </lineage>
</organism>